<evidence type="ECO:0000313" key="1">
    <source>
        <dbReference type="EMBL" id="MDR9850682.1"/>
    </source>
</evidence>
<dbReference type="CDD" id="cd02440">
    <property type="entry name" value="AdoMet_MTases"/>
    <property type="match status" value="1"/>
</dbReference>
<dbReference type="EC" id="2.1.1.-" evidence="1"/>
<proteinExistence type="predicted"/>
<gene>
    <name evidence="1" type="ORF">RI048_20795</name>
</gene>
<sequence length="252" mass="29529">MEFTYHNILLDNGTYTKPDTILLQDHPQAISARKVLNLAFPGNRRNYRIIELGCLEGGYTVEFARMGFESIGLEVREENFACCNYVKQNLNLQNLHFVKDTAWNLDRYGPFDASFCCGLLYHFDKPRAFLEKLARHTKKVMILQTHFSTSLEDGVKYYSLSPMQVNEGLNGRWYHEFHPSTPYEEREKLRWASYENDRSFWIQKEHLLGLIHDLGFTTVFEQYDNWAPNMGENLEKNYAGTLRSTFVGIRDL</sequence>
<dbReference type="EMBL" id="JAVLSJ010000011">
    <property type="protein sequence ID" value="MDR9850682.1"/>
    <property type="molecule type" value="Genomic_DNA"/>
</dbReference>
<name>A0ABU2ER91_9BURK</name>
<dbReference type="InterPro" id="IPR029063">
    <property type="entry name" value="SAM-dependent_MTases_sf"/>
</dbReference>
<dbReference type="Pfam" id="PF13489">
    <property type="entry name" value="Methyltransf_23"/>
    <property type="match status" value="1"/>
</dbReference>
<reference evidence="1" key="1">
    <citation type="submission" date="2023-09" db="EMBL/GenBank/DDBJ databases">
        <title>Description of first Herbaspirillum huttiense subsp. nephrolepsisexaltata and Herbaspirillum huttiense subsp. lycopersicon.</title>
        <authorList>
            <person name="Poudel M."/>
            <person name="Sharma A."/>
            <person name="Goss E."/>
            <person name="Tapia J.H."/>
            <person name="Harmon C.M."/>
            <person name="Jones J.B."/>
        </authorList>
    </citation>
    <scope>NUCLEOTIDE SEQUENCE</scope>
    <source>
        <strain evidence="1">SE1</strain>
    </source>
</reference>
<keyword evidence="1" id="KW-0489">Methyltransferase</keyword>
<accession>A0ABU2ER91</accession>
<dbReference type="SUPFAM" id="SSF53335">
    <property type="entry name" value="S-adenosyl-L-methionine-dependent methyltransferases"/>
    <property type="match status" value="1"/>
</dbReference>
<dbReference type="GO" id="GO:0008168">
    <property type="term" value="F:methyltransferase activity"/>
    <property type="evidence" value="ECO:0007669"/>
    <property type="project" value="UniProtKB-KW"/>
</dbReference>
<comment type="caution">
    <text evidence="1">The sequence shown here is derived from an EMBL/GenBank/DDBJ whole genome shotgun (WGS) entry which is preliminary data.</text>
</comment>
<keyword evidence="1" id="KW-0808">Transferase</keyword>
<dbReference type="Gene3D" id="3.40.50.150">
    <property type="entry name" value="Vaccinia Virus protein VP39"/>
    <property type="match status" value="1"/>
</dbReference>
<organism evidence="1 2">
    <name type="scientific">Herbaspirillum huttiense subsp. lycopersici</name>
    <dbReference type="NCBI Taxonomy" id="3074428"/>
    <lineage>
        <taxon>Bacteria</taxon>
        <taxon>Pseudomonadati</taxon>
        <taxon>Pseudomonadota</taxon>
        <taxon>Betaproteobacteria</taxon>
        <taxon>Burkholderiales</taxon>
        <taxon>Oxalobacteraceae</taxon>
        <taxon>Herbaspirillum</taxon>
    </lineage>
</organism>
<dbReference type="GO" id="GO:0032259">
    <property type="term" value="P:methylation"/>
    <property type="evidence" value="ECO:0007669"/>
    <property type="project" value="UniProtKB-KW"/>
</dbReference>
<dbReference type="Proteomes" id="UP001246576">
    <property type="component" value="Unassembled WGS sequence"/>
</dbReference>
<protein>
    <submittedName>
        <fullName evidence="1">Class I SAM-dependent methyltransferase</fullName>
        <ecNumber evidence="1">2.1.1.-</ecNumber>
    </submittedName>
</protein>
<dbReference type="RefSeq" id="WP_310841033.1">
    <property type="nucleotide sequence ID" value="NZ_JAVLSJ010000011.1"/>
</dbReference>
<evidence type="ECO:0000313" key="2">
    <source>
        <dbReference type="Proteomes" id="UP001246576"/>
    </source>
</evidence>
<keyword evidence="2" id="KW-1185">Reference proteome</keyword>